<evidence type="ECO:0000256" key="9">
    <source>
        <dbReference type="ARBA" id="ARBA00023102"/>
    </source>
</evidence>
<evidence type="ECO:0000256" key="3">
    <source>
        <dbReference type="ARBA" id="ARBA00007970"/>
    </source>
</evidence>
<dbReference type="GO" id="GO:0004400">
    <property type="term" value="F:histidinol-phosphate transaminase activity"/>
    <property type="evidence" value="ECO:0007669"/>
    <property type="project" value="UniProtKB-EC"/>
</dbReference>
<reference evidence="13 14" key="1">
    <citation type="submission" date="2017-11" db="EMBL/GenBank/DDBJ databases">
        <title>Draft Genome Sequence of Methylobacter psychrotolerans Sph1T, an Obligate Methanotroph from Low-Temperature Environments.</title>
        <authorList>
            <person name="Oshkin I.Y."/>
            <person name="Miroshnikov K."/>
            <person name="Belova S.E."/>
            <person name="Korzhenkov A."/>
            <person name="Toshchakov S.V."/>
            <person name="Dedysh S.N."/>
        </authorList>
    </citation>
    <scope>NUCLEOTIDE SEQUENCE [LARGE SCALE GENOMIC DNA]</scope>
    <source>
        <strain evidence="13 14">Sph1</strain>
    </source>
</reference>
<dbReference type="PROSITE" id="PS00599">
    <property type="entry name" value="AA_TRANSFER_CLASS_2"/>
    <property type="match status" value="1"/>
</dbReference>
<comment type="catalytic activity">
    <reaction evidence="10">
        <text>L-histidinol phosphate + 2-oxoglutarate = 3-(imidazol-4-yl)-2-oxopropyl phosphate + L-glutamate</text>
        <dbReference type="Rhea" id="RHEA:23744"/>
        <dbReference type="ChEBI" id="CHEBI:16810"/>
        <dbReference type="ChEBI" id="CHEBI:29985"/>
        <dbReference type="ChEBI" id="CHEBI:57766"/>
        <dbReference type="ChEBI" id="CHEBI:57980"/>
        <dbReference type="EC" id="2.6.1.9"/>
    </reaction>
</comment>
<dbReference type="Pfam" id="PF00155">
    <property type="entry name" value="Aminotran_1_2"/>
    <property type="match status" value="1"/>
</dbReference>
<comment type="pathway">
    <text evidence="2">Amino-acid biosynthesis; L-histidine biosynthesis; L-histidine from 5-phospho-alpha-D-ribose 1-diphosphate: step 7/9.</text>
</comment>
<dbReference type="Gene3D" id="3.90.1150.10">
    <property type="entry name" value="Aspartate Aminotransferase, domain 1"/>
    <property type="match status" value="1"/>
</dbReference>
<keyword evidence="7" id="KW-0808">Transferase</keyword>
<keyword evidence="8 11" id="KW-0663">Pyridoxal phosphate</keyword>
<dbReference type="PANTHER" id="PTHR43643">
    <property type="entry name" value="HISTIDINOL-PHOSPHATE AMINOTRANSFERASE 2"/>
    <property type="match status" value="1"/>
</dbReference>
<dbReference type="AlphaFoldDB" id="A0A2S5CFX6"/>
<evidence type="ECO:0000256" key="2">
    <source>
        <dbReference type="ARBA" id="ARBA00005011"/>
    </source>
</evidence>
<evidence type="ECO:0000256" key="6">
    <source>
        <dbReference type="ARBA" id="ARBA00022605"/>
    </source>
</evidence>
<dbReference type="Gene3D" id="3.40.640.10">
    <property type="entry name" value="Type I PLP-dependent aspartate aminotransferase-like (Major domain)"/>
    <property type="match status" value="1"/>
</dbReference>
<name>A0A2S5CFX6_9GAMM</name>
<dbReference type="InterPro" id="IPR015424">
    <property type="entry name" value="PyrdxlP-dep_Trfase"/>
</dbReference>
<dbReference type="InterPro" id="IPR015421">
    <property type="entry name" value="PyrdxlP-dep_Trfase_major"/>
</dbReference>
<comment type="similarity">
    <text evidence="3">Belongs to the class-II pyridoxal-phosphate-dependent aminotransferase family. Histidinol-phosphate aminotransferase subfamily.</text>
</comment>
<gene>
    <name evidence="13" type="ORF">AADEFJLK_04509</name>
</gene>
<comment type="caution">
    <text evidence="13">The sequence shown here is derived from an EMBL/GenBank/DDBJ whole genome shotgun (WGS) entry which is preliminary data.</text>
</comment>
<dbReference type="CDD" id="cd00609">
    <property type="entry name" value="AAT_like"/>
    <property type="match status" value="1"/>
</dbReference>
<organism evidence="13 14">
    <name type="scientific">Methylovulum psychrotolerans</name>
    <dbReference type="NCBI Taxonomy" id="1704499"/>
    <lineage>
        <taxon>Bacteria</taxon>
        <taxon>Pseudomonadati</taxon>
        <taxon>Pseudomonadota</taxon>
        <taxon>Gammaproteobacteria</taxon>
        <taxon>Methylococcales</taxon>
        <taxon>Methylococcaceae</taxon>
        <taxon>Methylovulum</taxon>
    </lineage>
</organism>
<dbReference type="InterPro" id="IPR004839">
    <property type="entry name" value="Aminotransferase_I/II_large"/>
</dbReference>
<evidence type="ECO:0000256" key="11">
    <source>
        <dbReference type="RuleBase" id="RU003693"/>
    </source>
</evidence>
<keyword evidence="5" id="KW-0032">Aminotransferase</keyword>
<dbReference type="InterPro" id="IPR050106">
    <property type="entry name" value="HistidinolP_aminotransfase"/>
</dbReference>
<protein>
    <recommendedName>
        <fullName evidence="4">histidinol-phosphate transaminase</fullName>
        <ecNumber evidence="4">2.6.1.9</ecNumber>
    </recommendedName>
</protein>
<dbReference type="SUPFAM" id="SSF53383">
    <property type="entry name" value="PLP-dependent transferases"/>
    <property type="match status" value="1"/>
</dbReference>
<proteinExistence type="inferred from homology"/>
<dbReference type="PANTHER" id="PTHR43643:SF6">
    <property type="entry name" value="HISTIDINOL-PHOSPHATE AMINOTRANSFERASE"/>
    <property type="match status" value="1"/>
</dbReference>
<evidence type="ECO:0000256" key="1">
    <source>
        <dbReference type="ARBA" id="ARBA00001933"/>
    </source>
</evidence>
<keyword evidence="9" id="KW-0368">Histidine biosynthesis</keyword>
<evidence type="ECO:0000256" key="4">
    <source>
        <dbReference type="ARBA" id="ARBA00012748"/>
    </source>
</evidence>
<dbReference type="GO" id="GO:0000105">
    <property type="term" value="P:L-histidine biosynthetic process"/>
    <property type="evidence" value="ECO:0007669"/>
    <property type="project" value="UniProtKB-KW"/>
</dbReference>
<sequence>MTQLDIGIPGFILPEYIAQVPPYQRGTSTAKAGPSIKMSSNENPCANEWLKEKIFLIANMDHSRYPNDDYPLLKKLIAELDDVELNKIFLGNGSSEILSLIARIFLNSERIVVQSEHTFPLLSICAKLSGASVVLADSKHYKHDPAALVSQIIPGRTVLYVDNPNNPIGSLLKIDELKYLIESTRGTAFLVIDEAYHGLVCSDVYQSAAQLCNDEKHVIVLRTFSKSFGMAGARVGYAIANPNIISILEKYRPPFNISSISSALACEALRDTKFTYSCAKYIESEMELMIQDSIISNHLVYKPAANYFSLRFEEQHADKITDLLMSAGILVKHMADDPALIRVSIGKPHENVFFRKSLSTALIKVNHLEELEI</sequence>
<dbReference type="Proteomes" id="UP000237423">
    <property type="component" value="Unassembled WGS sequence"/>
</dbReference>
<evidence type="ECO:0000256" key="10">
    <source>
        <dbReference type="ARBA" id="ARBA00047481"/>
    </source>
</evidence>
<feature type="domain" description="Aminotransferase class I/classII large" evidence="12">
    <location>
        <begin position="36"/>
        <end position="351"/>
    </location>
</feature>
<evidence type="ECO:0000259" key="12">
    <source>
        <dbReference type="Pfam" id="PF00155"/>
    </source>
</evidence>
<dbReference type="InterPro" id="IPR015422">
    <property type="entry name" value="PyrdxlP-dep_Trfase_small"/>
</dbReference>
<evidence type="ECO:0000256" key="8">
    <source>
        <dbReference type="ARBA" id="ARBA00022898"/>
    </source>
</evidence>
<accession>A0A2S5CFX6</accession>
<dbReference type="GO" id="GO:0030170">
    <property type="term" value="F:pyridoxal phosphate binding"/>
    <property type="evidence" value="ECO:0007669"/>
    <property type="project" value="InterPro"/>
</dbReference>
<dbReference type="EC" id="2.6.1.9" evidence="4"/>
<dbReference type="EMBL" id="PGFZ01000027">
    <property type="protein sequence ID" value="POZ49709.1"/>
    <property type="molecule type" value="Genomic_DNA"/>
</dbReference>
<comment type="cofactor">
    <cofactor evidence="1 11">
        <name>pyridoxal 5'-phosphate</name>
        <dbReference type="ChEBI" id="CHEBI:597326"/>
    </cofactor>
</comment>
<evidence type="ECO:0000256" key="5">
    <source>
        <dbReference type="ARBA" id="ARBA00022576"/>
    </source>
</evidence>
<evidence type="ECO:0000313" key="14">
    <source>
        <dbReference type="Proteomes" id="UP000237423"/>
    </source>
</evidence>
<dbReference type="RefSeq" id="WP_103975898.1">
    <property type="nucleotide sequence ID" value="NZ_PGFZ01000027.1"/>
</dbReference>
<evidence type="ECO:0000313" key="13">
    <source>
        <dbReference type="EMBL" id="POZ49709.1"/>
    </source>
</evidence>
<evidence type="ECO:0000256" key="7">
    <source>
        <dbReference type="ARBA" id="ARBA00022679"/>
    </source>
</evidence>
<dbReference type="InterPro" id="IPR001917">
    <property type="entry name" value="Aminotrans_II_pyridoxalP_BS"/>
</dbReference>
<keyword evidence="6" id="KW-0028">Amino-acid biosynthesis</keyword>